<dbReference type="EMBL" id="PYMP01000035">
    <property type="protein sequence ID" value="PSU46163.1"/>
    <property type="molecule type" value="Genomic_DNA"/>
</dbReference>
<organism evidence="2 4">
    <name type="scientific">Photobacterium phosphoreum</name>
    <dbReference type="NCBI Taxonomy" id="659"/>
    <lineage>
        <taxon>Bacteria</taxon>
        <taxon>Pseudomonadati</taxon>
        <taxon>Pseudomonadota</taxon>
        <taxon>Gammaproteobacteria</taxon>
        <taxon>Vibrionales</taxon>
        <taxon>Vibrionaceae</taxon>
        <taxon>Photobacterium</taxon>
    </lineage>
</organism>
<reference evidence="3 4" key="1">
    <citation type="submission" date="2018-03" db="EMBL/GenBank/DDBJ databases">
        <title>Whole genome sequencing of Histamine producing bacteria.</title>
        <authorList>
            <person name="Butler K."/>
        </authorList>
    </citation>
    <scope>NUCLEOTIDE SEQUENCE [LARGE SCALE GENOMIC DNA]</scope>
    <source>
        <strain evidence="2 4">FS-6.1</strain>
        <strain evidence="1 3">FS-6.2</strain>
    </source>
</reference>
<dbReference type="RefSeq" id="WP_107191951.1">
    <property type="nucleotide sequence ID" value="NZ_PYMN01000056.1"/>
</dbReference>
<name>A0A2T3JBH2_PHOPO</name>
<evidence type="ECO:0000313" key="1">
    <source>
        <dbReference type="EMBL" id="PSU19626.1"/>
    </source>
</evidence>
<sequence length="212" mass="22505">MGGGGKNKVEETTAQKSAAEVANRQWNTYKNDLKGFEDTFIQRVDNYNSSSNMARTKQDTGLAYAKNFSDYRGATDKQLAASGIDPSSSKYQQTMADISSEQAIEQADTVNRAQTSEQDKHIAGLQDVTAIGMGQKSESLASMGDIATSSMRKATFDAQNAFNRRSANNQLIGTVAGAGVSAGLREVGTMSSGSSMDGISTVNYPPLKGMGL</sequence>
<evidence type="ECO:0000313" key="4">
    <source>
        <dbReference type="Proteomes" id="UP000241618"/>
    </source>
</evidence>
<protein>
    <submittedName>
        <fullName evidence="2">Uncharacterized protein</fullName>
    </submittedName>
</protein>
<comment type="caution">
    <text evidence="2">The sequence shown here is derived from an EMBL/GenBank/DDBJ whole genome shotgun (WGS) entry which is preliminary data.</text>
</comment>
<dbReference type="Proteomes" id="UP000241405">
    <property type="component" value="Unassembled WGS sequence"/>
</dbReference>
<dbReference type="AlphaFoldDB" id="A0A2T3JBH2"/>
<evidence type="ECO:0000313" key="3">
    <source>
        <dbReference type="Proteomes" id="UP000241405"/>
    </source>
</evidence>
<proteinExistence type="predicted"/>
<gene>
    <name evidence="2" type="ORF">C9J18_21095</name>
    <name evidence="1" type="ORF">CTM96_21045</name>
</gene>
<keyword evidence="3" id="KW-1185">Reference proteome</keyword>
<accession>A0A2T3JBH2</accession>
<dbReference type="Proteomes" id="UP000241618">
    <property type="component" value="Unassembled WGS sequence"/>
</dbReference>
<evidence type="ECO:0000313" key="2">
    <source>
        <dbReference type="EMBL" id="PSU46163.1"/>
    </source>
</evidence>
<dbReference type="EMBL" id="PYMO01000039">
    <property type="protein sequence ID" value="PSU19626.1"/>
    <property type="molecule type" value="Genomic_DNA"/>
</dbReference>